<feature type="domain" description="Response regulatory" evidence="2">
    <location>
        <begin position="3"/>
        <end position="114"/>
    </location>
</feature>
<organism evidence="3 4">
    <name type="scientific">Wenxinia saemankumensis</name>
    <dbReference type="NCBI Taxonomy" id="1447782"/>
    <lineage>
        <taxon>Bacteria</taxon>
        <taxon>Pseudomonadati</taxon>
        <taxon>Pseudomonadota</taxon>
        <taxon>Alphaproteobacteria</taxon>
        <taxon>Rhodobacterales</taxon>
        <taxon>Roseobacteraceae</taxon>
        <taxon>Wenxinia</taxon>
    </lineage>
</organism>
<keyword evidence="1" id="KW-0597">Phosphoprotein</keyword>
<dbReference type="AlphaFoldDB" id="A0A1M6ANH3"/>
<name>A0A1M6ANH3_9RHOB</name>
<sequence length="123" mass="12688">MMKVLVVDDEALIALDMVGIVEMAGHSVLGPAFSLDAGFSLLETEVPDVALLDIDVGGRLVWPLARRLVDMGAVPVFISANSAHPELSGEFGGCPFIDKPATPADIDAALAGAWAMTAASAPE</sequence>
<gene>
    <name evidence="3" type="ORF">SAMN05444417_0531</name>
</gene>
<protein>
    <submittedName>
        <fullName evidence="3">Response regulator receiver domain-containing protein</fullName>
    </submittedName>
</protein>
<proteinExistence type="predicted"/>
<dbReference type="InterPro" id="IPR001789">
    <property type="entry name" value="Sig_transdc_resp-reg_receiver"/>
</dbReference>
<evidence type="ECO:0000313" key="4">
    <source>
        <dbReference type="Proteomes" id="UP000184292"/>
    </source>
</evidence>
<dbReference type="OrthoDB" id="582170at2"/>
<dbReference type="EMBL" id="FQYO01000001">
    <property type="protein sequence ID" value="SHI37947.1"/>
    <property type="molecule type" value="Genomic_DNA"/>
</dbReference>
<dbReference type="InterPro" id="IPR011006">
    <property type="entry name" value="CheY-like_superfamily"/>
</dbReference>
<dbReference type="STRING" id="1447782.SAMN05444417_0531"/>
<dbReference type="RefSeq" id="WP_073326250.1">
    <property type="nucleotide sequence ID" value="NZ_FQYO01000001.1"/>
</dbReference>
<dbReference type="Proteomes" id="UP000184292">
    <property type="component" value="Unassembled WGS sequence"/>
</dbReference>
<feature type="modified residue" description="4-aspartylphosphate" evidence="1">
    <location>
        <position position="53"/>
    </location>
</feature>
<accession>A0A1M6ANH3</accession>
<dbReference type="Gene3D" id="3.40.50.2300">
    <property type="match status" value="1"/>
</dbReference>
<evidence type="ECO:0000259" key="2">
    <source>
        <dbReference type="PROSITE" id="PS50110"/>
    </source>
</evidence>
<dbReference type="PROSITE" id="PS50110">
    <property type="entry name" value="RESPONSE_REGULATORY"/>
    <property type="match status" value="1"/>
</dbReference>
<dbReference type="SMART" id="SM00448">
    <property type="entry name" value="REC"/>
    <property type="match status" value="1"/>
</dbReference>
<evidence type="ECO:0000313" key="3">
    <source>
        <dbReference type="EMBL" id="SHI37947.1"/>
    </source>
</evidence>
<dbReference type="SUPFAM" id="SSF52172">
    <property type="entry name" value="CheY-like"/>
    <property type="match status" value="1"/>
</dbReference>
<keyword evidence="4" id="KW-1185">Reference proteome</keyword>
<dbReference type="GO" id="GO:0000160">
    <property type="term" value="P:phosphorelay signal transduction system"/>
    <property type="evidence" value="ECO:0007669"/>
    <property type="project" value="InterPro"/>
</dbReference>
<reference evidence="3 4" key="1">
    <citation type="submission" date="2016-11" db="EMBL/GenBank/DDBJ databases">
        <authorList>
            <person name="Jaros S."/>
            <person name="Januszkiewicz K."/>
            <person name="Wedrychowicz H."/>
        </authorList>
    </citation>
    <scope>NUCLEOTIDE SEQUENCE [LARGE SCALE GENOMIC DNA]</scope>
    <source>
        <strain evidence="3 4">DSM 100565</strain>
    </source>
</reference>
<evidence type="ECO:0000256" key="1">
    <source>
        <dbReference type="PROSITE-ProRule" id="PRU00169"/>
    </source>
</evidence>